<dbReference type="InterPro" id="IPR002083">
    <property type="entry name" value="MATH/TRAF_dom"/>
</dbReference>
<keyword evidence="3 9" id="KW-0863">Zinc-finger</keyword>
<dbReference type="Pfam" id="PF09446">
    <property type="entry name" value="VMA21"/>
    <property type="match status" value="1"/>
</dbReference>
<evidence type="ECO:0000256" key="2">
    <source>
        <dbReference type="ARBA" id="ARBA00022723"/>
    </source>
</evidence>
<evidence type="ECO:0000256" key="3">
    <source>
        <dbReference type="ARBA" id="ARBA00022771"/>
    </source>
</evidence>
<feature type="compositionally biased region" description="Basic residues" evidence="10">
    <location>
        <begin position="888"/>
        <end position="898"/>
    </location>
</feature>
<feature type="compositionally biased region" description="Acidic residues" evidence="10">
    <location>
        <begin position="354"/>
        <end position="363"/>
    </location>
</feature>
<dbReference type="GO" id="GO:0005634">
    <property type="term" value="C:nucleus"/>
    <property type="evidence" value="ECO:0000318"/>
    <property type="project" value="GO_Central"/>
</dbReference>
<feature type="region of interest" description="Disordered" evidence="10">
    <location>
        <begin position="622"/>
        <end position="656"/>
    </location>
</feature>
<evidence type="ECO:0000259" key="12">
    <source>
        <dbReference type="PROSITE" id="PS50865"/>
    </source>
</evidence>
<proteinExistence type="predicted"/>
<name>A0A8R1UG49_PRIPA</name>
<reference evidence="14" key="1">
    <citation type="journal article" date="2008" name="Nat. Genet.">
        <title>The Pristionchus pacificus genome provides a unique perspective on nematode lifestyle and parasitism.</title>
        <authorList>
            <person name="Dieterich C."/>
            <person name="Clifton S.W."/>
            <person name="Schuster L.N."/>
            <person name="Chinwalla A."/>
            <person name="Delehaunty K."/>
            <person name="Dinkelacker I."/>
            <person name="Fulton L."/>
            <person name="Fulton R."/>
            <person name="Godfrey J."/>
            <person name="Minx P."/>
            <person name="Mitreva M."/>
            <person name="Roeseler W."/>
            <person name="Tian H."/>
            <person name="Witte H."/>
            <person name="Yang S.P."/>
            <person name="Wilson R.K."/>
            <person name="Sommer R.J."/>
        </authorList>
    </citation>
    <scope>NUCLEOTIDE SEQUENCE [LARGE SCALE GENOMIC DNA]</scope>
    <source>
        <strain evidence="14">PS312</strain>
    </source>
</reference>
<feature type="compositionally biased region" description="Acidic residues" evidence="10">
    <location>
        <begin position="824"/>
        <end position="833"/>
    </location>
</feature>
<dbReference type="Gene3D" id="6.10.140.2220">
    <property type="match status" value="1"/>
</dbReference>
<feature type="compositionally biased region" description="Basic and acidic residues" evidence="10">
    <location>
        <begin position="899"/>
        <end position="927"/>
    </location>
</feature>
<evidence type="ECO:0000256" key="5">
    <source>
        <dbReference type="ARBA" id="ARBA00022833"/>
    </source>
</evidence>
<evidence type="ECO:0000256" key="7">
    <source>
        <dbReference type="ARBA" id="ARBA00023136"/>
    </source>
</evidence>
<evidence type="ECO:0000256" key="6">
    <source>
        <dbReference type="ARBA" id="ARBA00022989"/>
    </source>
</evidence>
<accession>A0A8R1UG49</accession>
<evidence type="ECO:0000256" key="4">
    <source>
        <dbReference type="ARBA" id="ARBA00022824"/>
    </source>
</evidence>
<feature type="compositionally biased region" description="Basic and acidic residues" evidence="10">
    <location>
        <begin position="974"/>
        <end position="986"/>
    </location>
</feature>
<feature type="compositionally biased region" description="Basic and acidic residues" evidence="10">
    <location>
        <begin position="1021"/>
        <end position="1064"/>
    </location>
</feature>
<reference evidence="13" key="2">
    <citation type="submission" date="2022-06" db="UniProtKB">
        <authorList>
            <consortium name="EnsemblMetazoa"/>
        </authorList>
    </citation>
    <scope>IDENTIFICATION</scope>
    <source>
        <strain evidence="13">PS312</strain>
    </source>
</reference>
<keyword evidence="6 11" id="KW-1133">Transmembrane helix</keyword>
<dbReference type="InterPro" id="IPR007320">
    <property type="entry name" value="PDCD2_C"/>
</dbReference>
<keyword evidence="8" id="KW-0968">Cytoplasmic vesicle</keyword>
<evidence type="ECO:0000313" key="14">
    <source>
        <dbReference type="Proteomes" id="UP000005239"/>
    </source>
</evidence>
<evidence type="ECO:0000256" key="1">
    <source>
        <dbReference type="ARBA" id="ARBA00022692"/>
    </source>
</evidence>
<dbReference type="InterPro" id="IPR002893">
    <property type="entry name" value="Znf_MYND"/>
</dbReference>
<dbReference type="Pfam" id="PF00917">
    <property type="entry name" value="MATH"/>
    <property type="match status" value="1"/>
</dbReference>
<feature type="region of interest" description="Disordered" evidence="10">
    <location>
        <begin position="821"/>
        <end position="1001"/>
    </location>
</feature>
<dbReference type="InterPro" id="IPR019013">
    <property type="entry name" value="Vma21"/>
</dbReference>
<keyword evidence="2" id="KW-0479">Metal-binding</keyword>
<evidence type="ECO:0000313" key="13">
    <source>
        <dbReference type="EnsemblMetazoa" id="PPA22251.1"/>
    </source>
</evidence>
<dbReference type="SUPFAM" id="SSF144232">
    <property type="entry name" value="HIT/MYND zinc finger-like"/>
    <property type="match status" value="1"/>
</dbReference>
<dbReference type="GO" id="GO:0031410">
    <property type="term" value="C:cytoplasmic vesicle"/>
    <property type="evidence" value="ECO:0007669"/>
    <property type="project" value="UniProtKB-KW"/>
</dbReference>
<feature type="compositionally biased region" description="Basic and acidic residues" evidence="10">
    <location>
        <begin position="637"/>
        <end position="656"/>
    </location>
</feature>
<dbReference type="Pfam" id="PF01753">
    <property type="entry name" value="zf-MYND"/>
    <property type="match status" value="1"/>
</dbReference>
<dbReference type="PANTHER" id="PTHR12298:SF4">
    <property type="entry name" value="PROGRAMMED CELL DEATH PROTEIN 2"/>
    <property type="match status" value="1"/>
</dbReference>
<feature type="transmembrane region" description="Helical" evidence="11">
    <location>
        <begin position="54"/>
        <end position="76"/>
    </location>
</feature>
<keyword evidence="4" id="KW-0256">Endoplasmic reticulum</keyword>
<dbReference type="CDD" id="cd00121">
    <property type="entry name" value="MATH"/>
    <property type="match status" value="1"/>
</dbReference>
<evidence type="ECO:0000256" key="10">
    <source>
        <dbReference type="SAM" id="MobiDB-lite"/>
    </source>
</evidence>
<keyword evidence="7 11" id="KW-0472">Membrane</keyword>
<feature type="compositionally biased region" description="Acidic residues" evidence="10">
    <location>
        <begin position="928"/>
        <end position="940"/>
    </location>
</feature>
<feature type="transmembrane region" description="Helical" evidence="11">
    <location>
        <begin position="20"/>
        <end position="42"/>
    </location>
</feature>
<feature type="region of interest" description="Disordered" evidence="10">
    <location>
        <begin position="511"/>
        <end position="544"/>
    </location>
</feature>
<sequence>MDDLIPKLREPKVQGAVRGLVFFSLAVIAVPLAAMFALKHWLFTALLQWDSSDANLYAAIIAVILVHVVLGVWVYLANKEEEVLQSTVFPYQAIPCTFRKEKIDNRPTVTRIPDYDIRKTTTSEQRMQAQAHDDPVYLGFAAPYDSDDLYRLSSCFLPLGKVGGKPSWLNPVAVPKSEQLVCKSCSKPLCFLLQVYATADTDSAHSFHRTLFLFVCRDPACSKANDATNLAAFRCCLPRVNEWYGQDGPLDADFVMYSNHSQENEMPPPPKGAPSLCRICGCFASKKCAKCGDAWYCSREHQAFDWKLGHRSSCGQTEEKKEGEERKNPENMWLFEEMGMDMDRETLPSSLFEDLSDDEDDEREGDKEETRRMEEYQKMVKAKKLDEGAAAQMTEDDLEVEEKKDVCFDRFNRVMQLQSEQILRYQRGGRPLIPSDRAPEINQVPPCSLCGAPRQFELQLTPHLLSLIGVDSITESIDWAAVYVYTCSANCAVPESGYASEAVMPPKKNLFVDTSTSSRSARSKKREHDPNPSGDSPVKKRETRNDASNRILLVGFTAAEVQKHKLLIKDDEWTIDETLSDSITHLVIKNMGGLKNSQQLLPIYWAALKDIYLLKPSFIPHPPGTRRKSLGNGTPLENERDHEFSQTESGANDKAKAEFPSMAEVLTIRDFARNRKTRGSTPIMGSEPFKKVAIVAGRSKDSKQRKEDLKLVLQAGGATVIEDTVLKTWKAKRMKDANIERPSMVIIVNGEVNVKGLGLDDDTIRDLLKGRTPLFYEEFISHILQHTMIINLEDLLLQSFVFVHENMKGVDPDGKVQARVMGDEVSDDDEEEEDRRTLAARRANSRVSSTVRTASASARAKGKKKGKRDEEEDEEEEIEVDEEEPPKRTRGRPKRESKKSKEEEKKDEETPKAPKAVRGDRAKKAEEEQGMDEEDVDPELENGNADDLLGDFEREILERRRGGTRVERSEEEERELRQMRDDRGDREEEQPVTPEPIVFSQPASQPQIVIPDELRKALETAWKEDGGKSDDLEDMENLREEKNNERGRGKKKTEGEEERLRGDEPASELGFPMSAACHPLGAQHLYFNMMTAQEIEDHFTSPRLDWQGFIVDTKQRMPWIKKGKGLRPANAAQASSIQRHVIDLFYNFYHELDDEVTITSLLAEVNSSDAMEMYESEYEESTSRRPPIDMMIKMLHEFAVKRHAEDLRVPERACSALKNALPVIVPSSEYGRHFWLTVLAGGSHGIKGRAFQVVEEMAKRCKNFIFKSVISNLYHRSVIEFVVYYCEVDLLCAQSVVVDYGKTMDETLESQQSMKSTRGRKKKRNPLEKFPLVLLLAAVLVVQKLMELVAGMKRAGAWSYAETLQRALLCLLEAARWHCAQAATTALTGAERRRMKAAEKEGKTTQNGEKVTVELQQNVQRACRWIMKKGVKRPELREILPLVDSSNGDDKIDSPKVEEECSTISLIVGKEDFFSPITRIKGYPWRLRIQKKNDNSNTFDVHVRCEKSMEAERWECEAAIKFKYTMFAEIVIYAYYSLEFEIRVIVYSFHVLSHRKNSIA</sequence>
<feature type="domain" description="MYND-type" evidence="12">
    <location>
        <begin position="277"/>
        <end position="314"/>
    </location>
</feature>
<keyword evidence="14" id="KW-1185">Reference proteome</keyword>
<feature type="compositionally biased region" description="Low complexity" evidence="10">
    <location>
        <begin position="845"/>
        <end position="859"/>
    </location>
</feature>
<dbReference type="PROSITE" id="PS01360">
    <property type="entry name" value="ZF_MYND_1"/>
    <property type="match status" value="1"/>
</dbReference>
<dbReference type="PANTHER" id="PTHR12298">
    <property type="entry name" value="PCDC2 PROGRAMMED CELL DEATH PROTEIN 2 -RELATED"/>
    <property type="match status" value="1"/>
</dbReference>
<dbReference type="Pfam" id="PF04194">
    <property type="entry name" value="PDCD2_C"/>
    <property type="match status" value="1"/>
</dbReference>
<feature type="compositionally biased region" description="Basic and acidic residues" evidence="10">
    <location>
        <begin position="951"/>
        <end position="968"/>
    </location>
</feature>
<dbReference type="PROSITE" id="PS50865">
    <property type="entry name" value="ZF_MYND_2"/>
    <property type="match status" value="1"/>
</dbReference>
<dbReference type="EnsemblMetazoa" id="PPA22251.1">
    <property type="protein sequence ID" value="PPA22251.1"/>
    <property type="gene ID" value="WBGene00111805"/>
</dbReference>
<keyword evidence="5" id="KW-0862">Zinc</keyword>
<evidence type="ECO:0000256" key="9">
    <source>
        <dbReference type="PROSITE-ProRule" id="PRU00134"/>
    </source>
</evidence>
<organism evidence="13 14">
    <name type="scientific">Pristionchus pacificus</name>
    <name type="common">Parasitic nematode worm</name>
    <dbReference type="NCBI Taxonomy" id="54126"/>
    <lineage>
        <taxon>Eukaryota</taxon>
        <taxon>Metazoa</taxon>
        <taxon>Ecdysozoa</taxon>
        <taxon>Nematoda</taxon>
        <taxon>Chromadorea</taxon>
        <taxon>Rhabditida</taxon>
        <taxon>Rhabditina</taxon>
        <taxon>Diplogasteromorpha</taxon>
        <taxon>Diplogasteroidea</taxon>
        <taxon>Neodiplogasteridae</taxon>
        <taxon>Pristionchus</taxon>
    </lineage>
</organism>
<keyword evidence="1 11" id="KW-0812">Transmembrane</keyword>
<protein>
    <submittedName>
        <fullName evidence="13">MYND-type domain-containing protein</fullName>
    </submittedName>
</protein>
<evidence type="ECO:0000256" key="8">
    <source>
        <dbReference type="ARBA" id="ARBA00023329"/>
    </source>
</evidence>
<feature type="region of interest" description="Disordered" evidence="10">
    <location>
        <begin position="1021"/>
        <end position="1069"/>
    </location>
</feature>
<dbReference type="GO" id="GO:0070072">
    <property type="term" value="P:vacuolar proton-transporting V-type ATPase complex assembly"/>
    <property type="evidence" value="ECO:0007669"/>
    <property type="project" value="InterPro"/>
</dbReference>
<dbReference type="Proteomes" id="UP000005239">
    <property type="component" value="Unassembled WGS sequence"/>
</dbReference>
<dbReference type="GO" id="GO:0008270">
    <property type="term" value="F:zinc ion binding"/>
    <property type="evidence" value="ECO:0007669"/>
    <property type="project" value="UniProtKB-KW"/>
</dbReference>
<evidence type="ECO:0000256" key="11">
    <source>
        <dbReference type="SAM" id="Phobius"/>
    </source>
</evidence>
<feature type="compositionally biased region" description="Acidic residues" evidence="10">
    <location>
        <begin position="870"/>
        <end position="884"/>
    </location>
</feature>
<feature type="region of interest" description="Disordered" evidence="10">
    <location>
        <begin position="350"/>
        <end position="372"/>
    </location>
</feature>
<gene>
    <name evidence="13" type="primary">WBGene00111805</name>
</gene>